<feature type="transmembrane region" description="Helical" evidence="5">
    <location>
        <begin position="150"/>
        <end position="170"/>
    </location>
</feature>
<dbReference type="Gene3D" id="1.20.1720.10">
    <property type="entry name" value="Multidrug resistance protein D"/>
    <property type="match status" value="1"/>
</dbReference>
<evidence type="ECO:0000313" key="7">
    <source>
        <dbReference type="EMBL" id="MBT2134497.1"/>
    </source>
</evidence>
<feature type="transmembrane region" description="Helical" evidence="5">
    <location>
        <begin position="206"/>
        <end position="228"/>
    </location>
</feature>
<evidence type="ECO:0000256" key="5">
    <source>
        <dbReference type="SAM" id="Phobius"/>
    </source>
</evidence>
<feature type="transmembrane region" description="Helical" evidence="5">
    <location>
        <begin position="120"/>
        <end position="138"/>
    </location>
</feature>
<evidence type="ECO:0000259" key="6">
    <source>
        <dbReference type="PROSITE" id="PS50850"/>
    </source>
</evidence>
<sequence length="441" mass="45462">MLASSLAFIDGSVTNLALPAIGKELKAGATDLPWTINAYLLPLSALLLLGGAMGDHYGRRRMLIIGVLIFAAGSVGCALAADLTMLFALRAVQGIGAALLLPNSLGILGSSFEGEERGRAVGIWAAAGAIASAIGPPLGGWLVDTVGWRAIFYLNLPLAGASILITWRYVDESAGSKDPLDWQGAILATAALGALTWTLTRWSSQHLVSIQTWLGLATGVVFSVLFVVTERHRGDRAMMPLSLFSSRPFVGLSLLTFLLYGALGGLLMLLPYVLIVGGDYSPTKAGLALLPFSIVVGAASPLAGRLTGRIGPRWPLTLGPIVTGLGFALLMRADPHASYWTSILPGMVVIALGMSGAVAPLTTAVLSSVDEHHTGTASGFNSATARTGGLIATALSGAVIAETGLDLIDAFQIAAVIAAILATLAGVAAYLTLGNNSQTRR</sequence>
<feature type="transmembrane region" description="Helical" evidence="5">
    <location>
        <begin position="285"/>
        <end position="304"/>
    </location>
</feature>
<feature type="transmembrane region" description="Helical" evidence="5">
    <location>
        <begin position="182"/>
        <end position="200"/>
    </location>
</feature>
<feature type="transmembrane region" description="Helical" evidence="5">
    <location>
        <begin position="387"/>
        <end position="405"/>
    </location>
</feature>
<protein>
    <submittedName>
        <fullName evidence="7">MFS transporter</fullName>
    </submittedName>
</protein>
<dbReference type="EMBL" id="JAHFVK010000002">
    <property type="protein sequence ID" value="MBT2134497.1"/>
    <property type="molecule type" value="Genomic_DNA"/>
</dbReference>
<comment type="subcellular location">
    <subcellularLocation>
        <location evidence="1">Membrane</location>
        <topology evidence="1">Multi-pass membrane protein</topology>
    </subcellularLocation>
</comment>
<dbReference type="PROSITE" id="PS50850">
    <property type="entry name" value="MFS"/>
    <property type="match status" value="1"/>
</dbReference>
<dbReference type="PANTHER" id="PTHR42718:SF42">
    <property type="entry name" value="EXPORT PROTEIN"/>
    <property type="match status" value="1"/>
</dbReference>
<organism evidence="7 8">
    <name type="scientific">Croceibacterium selenioxidans</name>
    <dbReference type="NCBI Taxonomy" id="2838833"/>
    <lineage>
        <taxon>Bacteria</taxon>
        <taxon>Pseudomonadati</taxon>
        <taxon>Pseudomonadota</taxon>
        <taxon>Alphaproteobacteria</taxon>
        <taxon>Sphingomonadales</taxon>
        <taxon>Erythrobacteraceae</taxon>
        <taxon>Croceibacterium</taxon>
    </lineage>
</organism>
<evidence type="ECO:0000313" key="8">
    <source>
        <dbReference type="Proteomes" id="UP000811255"/>
    </source>
</evidence>
<gene>
    <name evidence="7" type="ORF">KK137_09145</name>
</gene>
<evidence type="ECO:0000256" key="1">
    <source>
        <dbReference type="ARBA" id="ARBA00004141"/>
    </source>
</evidence>
<accession>A0ABS5W593</accession>
<feature type="transmembrane region" description="Helical" evidence="5">
    <location>
        <begin position="316"/>
        <end position="333"/>
    </location>
</feature>
<keyword evidence="3 5" id="KW-1133">Transmembrane helix</keyword>
<feature type="transmembrane region" description="Helical" evidence="5">
    <location>
        <begin position="62"/>
        <end position="81"/>
    </location>
</feature>
<feature type="domain" description="Major facilitator superfamily (MFS) profile" evidence="6">
    <location>
        <begin position="1"/>
        <end position="437"/>
    </location>
</feature>
<keyword evidence="4 5" id="KW-0472">Membrane</keyword>
<feature type="transmembrane region" description="Helical" evidence="5">
    <location>
        <begin position="87"/>
        <end position="108"/>
    </location>
</feature>
<keyword evidence="2 5" id="KW-0812">Transmembrane</keyword>
<dbReference type="Pfam" id="PF07690">
    <property type="entry name" value="MFS_1"/>
    <property type="match status" value="1"/>
</dbReference>
<dbReference type="InterPro" id="IPR011701">
    <property type="entry name" value="MFS"/>
</dbReference>
<evidence type="ECO:0000256" key="4">
    <source>
        <dbReference type="ARBA" id="ARBA00023136"/>
    </source>
</evidence>
<dbReference type="PANTHER" id="PTHR42718">
    <property type="entry name" value="MAJOR FACILITATOR SUPERFAMILY MULTIDRUG TRANSPORTER MFSC"/>
    <property type="match status" value="1"/>
</dbReference>
<dbReference type="Proteomes" id="UP000811255">
    <property type="component" value="Unassembled WGS sequence"/>
</dbReference>
<name>A0ABS5W593_9SPHN</name>
<reference evidence="7 8" key="1">
    <citation type="submission" date="2021-05" db="EMBL/GenBank/DDBJ databases">
        <title>Croceibacterium sp. LX-88 genome sequence.</title>
        <authorList>
            <person name="Luo X."/>
        </authorList>
    </citation>
    <scope>NUCLEOTIDE SEQUENCE [LARGE SCALE GENOMIC DNA]</scope>
    <source>
        <strain evidence="7 8">LX-88</strain>
    </source>
</reference>
<feature type="transmembrane region" description="Helical" evidence="5">
    <location>
        <begin position="339"/>
        <end position="366"/>
    </location>
</feature>
<dbReference type="InterPro" id="IPR020846">
    <property type="entry name" value="MFS_dom"/>
</dbReference>
<evidence type="ECO:0000256" key="3">
    <source>
        <dbReference type="ARBA" id="ARBA00022989"/>
    </source>
</evidence>
<keyword evidence="8" id="KW-1185">Reference proteome</keyword>
<dbReference type="Gene3D" id="1.20.1250.20">
    <property type="entry name" value="MFS general substrate transporter like domains"/>
    <property type="match status" value="1"/>
</dbReference>
<feature type="transmembrane region" description="Helical" evidence="5">
    <location>
        <begin position="411"/>
        <end position="433"/>
    </location>
</feature>
<feature type="transmembrane region" description="Helical" evidence="5">
    <location>
        <begin position="33"/>
        <end position="50"/>
    </location>
</feature>
<dbReference type="InterPro" id="IPR036259">
    <property type="entry name" value="MFS_trans_sf"/>
</dbReference>
<dbReference type="RefSeq" id="WP_214536140.1">
    <property type="nucleotide sequence ID" value="NZ_JAHFVK010000002.1"/>
</dbReference>
<dbReference type="SUPFAM" id="SSF103473">
    <property type="entry name" value="MFS general substrate transporter"/>
    <property type="match status" value="1"/>
</dbReference>
<evidence type="ECO:0000256" key="2">
    <source>
        <dbReference type="ARBA" id="ARBA00022692"/>
    </source>
</evidence>
<feature type="transmembrane region" description="Helical" evidence="5">
    <location>
        <begin position="249"/>
        <end position="273"/>
    </location>
</feature>
<proteinExistence type="predicted"/>
<dbReference type="CDD" id="cd17321">
    <property type="entry name" value="MFS_MMR_MDR_like"/>
    <property type="match status" value="1"/>
</dbReference>
<comment type="caution">
    <text evidence="7">The sequence shown here is derived from an EMBL/GenBank/DDBJ whole genome shotgun (WGS) entry which is preliminary data.</text>
</comment>